<dbReference type="AlphaFoldDB" id="A0A5N7MXR8"/>
<dbReference type="RefSeq" id="WP_152718822.1">
    <property type="nucleotide sequence ID" value="NZ_VOSK01000973.1"/>
</dbReference>
<proteinExistence type="predicted"/>
<feature type="domain" description="Transposase DDE" evidence="2">
    <location>
        <begin position="2"/>
        <end position="87"/>
    </location>
</feature>
<feature type="compositionally biased region" description="Polar residues" evidence="1">
    <location>
        <begin position="180"/>
        <end position="191"/>
    </location>
</feature>
<feature type="non-terminal residue" evidence="3">
    <location>
        <position position="1"/>
    </location>
</feature>
<comment type="caution">
    <text evidence="3">The sequence shown here is derived from an EMBL/GenBank/DDBJ whole genome shotgun (WGS) entry which is preliminary data.</text>
</comment>
<accession>A0A5N7MXR8</accession>
<evidence type="ECO:0000259" key="2">
    <source>
        <dbReference type="Pfam" id="PF13737"/>
    </source>
</evidence>
<protein>
    <submittedName>
        <fullName evidence="3">IS5 family transposase</fullName>
    </submittedName>
</protein>
<gene>
    <name evidence="3" type="ORF">FS320_44830</name>
</gene>
<evidence type="ECO:0000313" key="3">
    <source>
        <dbReference type="EMBL" id="MPR31741.1"/>
    </source>
</evidence>
<evidence type="ECO:0000313" key="4">
    <source>
        <dbReference type="Proteomes" id="UP000403266"/>
    </source>
</evidence>
<dbReference type="InterPro" id="IPR053520">
    <property type="entry name" value="Transposase_Tn903"/>
</dbReference>
<dbReference type="InterPro" id="IPR025668">
    <property type="entry name" value="Tnp_DDE_dom"/>
</dbReference>
<dbReference type="NCBIfam" id="NF033579">
    <property type="entry name" value="transpos_IS5_2"/>
    <property type="match status" value="1"/>
</dbReference>
<dbReference type="PANTHER" id="PTHR34631">
    <property type="match status" value="1"/>
</dbReference>
<evidence type="ECO:0000256" key="1">
    <source>
        <dbReference type="SAM" id="MobiDB-lite"/>
    </source>
</evidence>
<dbReference type="OrthoDB" id="8451553at2"/>
<sequence length="200" mass="21729">RRRGRPQKYSEIAIETGLMLRLAFGRPWRQTEGMLASILRLLCLNLPVPDHTTFSRRSADLTVAQALSTARGPVNVVIDSTGLQVFGAGEWQHEKHGGQGRRTWRKLHLAVDPETGEILASELTTTEDGDASQVGPLLDQISGSIASVTADGAYDGEPVYRTIAERDPAAAVIIPPRSTAVPSNSAETAPTQRDRHLQMI</sequence>
<feature type="region of interest" description="Disordered" evidence="1">
    <location>
        <begin position="179"/>
        <end position="200"/>
    </location>
</feature>
<dbReference type="EMBL" id="VOSK01000973">
    <property type="protein sequence ID" value="MPR31741.1"/>
    <property type="molecule type" value="Genomic_DNA"/>
</dbReference>
<dbReference type="InterPro" id="IPR053172">
    <property type="entry name" value="Tn903_transposase"/>
</dbReference>
<dbReference type="Proteomes" id="UP000403266">
    <property type="component" value="Unassembled WGS sequence"/>
</dbReference>
<feature type="non-terminal residue" evidence="3">
    <location>
        <position position="200"/>
    </location>
</feature>
<keyword evidence="4" id="KW-1185">Reference proteome</keyword>
<organism evidence="3 4">
    <name type="scientific">Microvirga tunisiensis</name>
    <dbReference type="NCBI Taxonomy" id="2108360"/>
    <lineage>
        <taxon>Bacteria</taxon>
        <taxon>Pseudomonadati</taxon>
        <taxon>Pseudomonadota</taxon>
        <taxon>Alphaproteobacteria</taxon>
        <taxon>Hyphomicrobiales</taxon>
        <taxon>Methylobacteriaceae</taxon>
        <taxon>Microvirga</taxon>
    </lineage>
</organism>
<name>A0A5N7MXR8_9HYPH</name>
<reference evidence="3 4" key="1">
    <citation type="journal article" date="2019" name="Syst. Appl. Microbiol.">
        <title>Microvirga tunisiensis sp. nov., a root nodule symbiotic bacterium isolated from Lupinus micranthus and L. luteus grown in Northern Tunisia.</title>
        <authorList>
            <person name="Msaddak A."/>
            <person name="Rejili M."/>
            <person name="Duran D."/>
            <person name="Mars M."/>
            <person name="Palacios J.M."/>
            <person name="Ruiz-Argueso T."/>
            <person name="Rey L."/>
            <person name="Imperial J."/>
        </authorList>
    </citation>
    <scope>NUCLEOTIDE SEQUENCE [LARGE SCALE GENOMIC DNA]</scope>
    <source>
        <strain evidence="3 4">Lmie10</strain>
    </source>
</reference>
<dbReference type="PANTHER" id="PTHR34631:SF3">
    <property type="entry name" value="ISSOD12 TRANSPOSASE TNPA_ISSOD12"/>
    <property type="match status" value="1"/>
</dbReference>
<dbReference type="Pfam" id="PF13737">
    <property type="entry name" value="DDE_Tnp_1_5"/>
    <property type="match status" value="1"/>
</dbReference>